<dbReference type="OrthoDB" id="6152551at2759"/>
<evidence type="ECO:0000313" key="2">
    <source>
        <dbReference type="Proteomes" id="UP001152320"/>
    </source>
</evidence>
<gene>
    <name evidence="1" type="ORF">HOLleu_10380</name>
</gene>
<reference evidence="1" key="1">
    <citation type="submission" date="2021-10" db="EMBL/GenBank/DDBJ databases">
        <title>Tropical sea cucumber genome reveals ecological adaptation and Cuvierian tubules defense mechanism.</title>
        <authorList>
            <person name="Chen T."/>
        </authorList>
    </citation>
    <scope>NUCLEOTIDE SEQUENCE</scope>
    <source>
        <strain evidence="1">Nanhai2018</strain>
        <tissue evidence="1">Muscle</tissue>
    </source>
</reference>
<accession>A0A9Q1HFN8</accession>
<name>A0A9Q1HFN8_HOLLE</name>
<protein>
    <submittedName>
        <fullName evidence="1">Uncharacterized protein</fullName>
    </submittedName>
</protein>
<proteinExistence type="predicted"/>
<dbReference type="AlphaFoldDB" id="A0A9Q1HFN8"/>
<keyword evidence="2" id="KW-1185">Reference proteome</keyword>
<sequence>MYYNCASECSTPVMHSFSIISDDLTHDHHAVHEFTSEAIKHVRKEMTSPLTKVVLFTDGCSSQYKSKGTFADISYAMEDHGVPIQHEYFGSRHGKGPSDGESAVLKRMTSMPDRRHQASVTSAWEMYKFCHDHLTRGEVDDTCAHFKRTFISRDKILRDRNREGKTLPGTRRTHSVKTVRAVDAWRNLKCFCSACVNGVGDCINSAYVHKWKEFKVGGDINEQEQSNEGT</sequence>
<dbReference type="PANTHER" id="PTHR46601:SF1">
    <property type="entry name" value="ADF-H DOMAIN-CONTAINING PROTEIN"/>
    <property type="match status" value="1"/>
</dbReference>
<organism evidence="1 2">
    <name type="scientific">Holothuria leucospilota</name>
    <name type="common">Black long sea cucumber</name>
    <name type="synonym">Mertensiothuria leucospilota</name>
    <dbReference type="NCBI Taxonomy" id="206669"/>
    <lineage>
        <taxon>Eukaryota</taxon>
        <taxon>Metazoa</taxon>
        <taxon>Echinodermata</taxon>
        <taxon>Eleutherozoa</taxon>
        <taxon>Echinozoa</taxon>
        <taxon>Holothuroidea</taxon>
        <taxon>Aspidochirotacea</taxon>
        <taxon>Aspidochirotida</taxon>
        <taxon>Holothuriidae</taxon>
        <taxon>Holothuria</taxon>
    </lineage>
</organism>
<dbReference type="PANTHER" id="PTHR46601">
    <property type="entry name" value="ULP_PROTEASE DOMAIN-CONTAINING PROTEIN"/>
    <property type="match status" value="1"/>
</dbReference>
<dbReference type="EMBL" id="JAIZAY010000004">
    <property type="protein sequence ID" value="KAJ8043336.1"/>
    <property type="molecule type" value="Genomic_DNA"/>
</dbReference>
<comment type="caution">
    <text evidence="1">The sequence shown here is derived from an EMBL/GenBank/DDBJ whole genome shotgun (WGS) entry which is preliminary data.</text>
</comment>
<evidence type="ECO:0000313" key="1">
    <source>
        <dbReference type="EMBL" id="KAJ8043336.1"/>
    </source>
</evidence>
<dbReference type="Proteomes" id="UP001152320">
    <property type="component" value="Chromosome 4"/>
</dbReference>